<dbReference type="InterPro" id="IPR036390">
    <property type="entry name" value="WH_DNA-bd_sf"/>
</dbReference>
<dbReference type="GeneID" id="64115853"/>
<evidence type="ECO:0000256" key="2">
    <source>
        <dbReference type="ARBA" id="ARBA00023015"/>
    </source>
</evidence>
<dbReference type="Gene3D" id="2.60.120.10">
    <property type="entry name" value="Jelly Rolls"/>
    <property type="match status" value="1"/>
</dbReference>
<reference evidence="8 9" key="1">
    <citation type="journal article" date="2016" name="Front. Microbiol.">
        <title>Comprehensive Phylogenetic Analysis of Bovine Non-aureus Staphylococci Species Based on Whole-Genome Sequencing.</title>
        <authorList>
            <person name="Naushad S."/>
            <person name="Barkema H.W."/>
            <person name="Luby C."/>
            <person name="Condas L.A."/>
            <person name="Nobrega D.B."/>
            <person name="Carson D.A."/>
            <person name="De Buck J."/>
        </authorList>
    </citation>
    <scope>NUCLEOTIDE SEQUENCE [LARGE SCALE GENOMIC DNA]</scope>
    <source>
        <strain evidence="8 9">SNUC 2204</strain>
    </source>
</reference>
<dbReference type="Proteomes" id="UP000241209">
    <property type="component" value="Unassembled WGS sequence"/>
</dbReference>
<dbReference type="STRING" id="1167632.GCA_000286335_01689"/>
<accession>A0A2T4PW84</accession>
<dbReference type="CDD" id="cd00092">
    <property type="entry name" value="HTH_CRP"/>
    <property type="match status" value="1"/>
</dbReference>
<dbReference type="EMBL" id="PZFK01000003">
    <property type="protein sequence ID" value="PTI30759.1"/>
    <property type="molecule type" value="Genomic_DNA"/>
</dbReference>
<comment type="caution">
    <text evidence="8">The sequence shown here is derived from an EMBL/GenBank/DDBJ whole genome shotgun (WGS) entry which is preliminary data.</text>
</comment>
<keyword evidence="2" id="KW-0805">Transcription regulation</keyword>
<dbReference type="InterPro" id="IPR014710">
    <property type="entry name" value="RmlC-like_jellyroll"/>
</dbReference>
<dbReference type="InterPro" id="IPR018490">
    <property type="entry name" value="cNMP-bd_dom_sf"/>
</dbReference>
<keyword evidence="5" id="KW-0804">Transcription</keyword>
<dbReference type="InterPro" id="IPR050397">
    <property type="entry name" value="Env_Response_Regulators"/>
</dbReference>
<dbReference type="Pfam" id="PF13545">
    <property type="entry name" value="HTH_Crp_2"/>
    <property type="match status" value="1"/>
</dbReference>
<evidence type="ECO:0000256" key="3">
    <source>
        <dbReference type="ARBA" id="ARBA00023125"/>
    </source>
</evidence>
<feature type="domain" description="HTH crp-type" evidence="7">
    <location>
        <begin position="138"/>
        <end position="211"/>
    </location>
</feature>
<dbReference type="SMART" id="SM00419">
    <property type="entry name" value="HTH_CRP"/>
    <property type="match status" value="1"/>
</dbReference>
<evidence type="ECO:0000256" key="1">
    <source>
        <dbReference type="ARBA" id="ARBA00020091"/>
    </source>
</evidence>
<keyword evidence="3" id="KW-0238">DNA-binding</keyword>
<dbReference type="SUPFAM" id="SSF51206">
    <property type="entry name" value="cAMP-binding domain-like"/>
    <property type="match status" value="1"/>
</dbReference>
<dbReference type="Gene3D" id="1.10.10.10">
    <property type="entry name" value="Winged helix-like DNA-binding domain superfamily/Winged helix DNA-binding domain"/>
    <property type="match status" value="1"/>
</dbReference>
<name>A0A2T4PW84_9STAP</name>
<dbReference type="SUPFAM" id="SSF46785">
    <property type="entry name" value="Winged helix' DNA-binding domain"/>
    <property type="match status" value="1"/>
</dbReference>
<dbReference type="PROSITE" id="PS51063">
    <property type="entry name" value="HTH_CRP_2"/>
    <property type="match status" value="1"/>
</dbReference>
<evidence type="ECO:0000259" key="6">
    <source>
        <dbReference type="PROSITE" id="PS50042"/>
    </source>
</evidence>
<evidence type="ECO:0000256" key="4">
    <source>
        <dbReference type="ARBA" id="ARBA00023159"/>
    </source>
</evidence>
<dbReference type="OrthoDB" id="9810708at2"/>
<dbReference type="SMART" id="SM00100">
    <property type="entry name" value="cNMP"/>
    <property type="match status" value="1"/>
</dbReference>
<evidence type="ECO:0000259" key="7">
    <source>
        <dbReference type="PROSITE" id="PS51063"/>
    </source>
</evidence>
<dbReference type="PANTHER" id="PTHR24567">
    <property type="entry name" value="CRP FAMILY TRANSCRIPTIONAL REGULATORY PROTEIN"/>
    <property type="match status" value="1"/>
</dbReference>
<gene>
    <name evidence="8" type="ORF">BU072_01875</name>
</gene>
<dbReference type="RefSeq" id="WP_107537061.1">
    <property type="nucleotide sequence ID" value="NZ_BMDF01000003.1"/>
</dbReference>
<dbReference type="PROSITE" id="PS50042">
    <property type="entry name" value="CNMP_BINDING_3"/>
    <property type="match status" value="1"/>
</dbReference>
<keyword evidence="4" id="KW-0010">Activator</keyword>
<dbReference type="InterPro" id="IPR012318">
    <property type="entry name" value="HTH_CRP"/>
</dbReference>
<dbReference type="CDD" id="cd00038">
    <property type="entry name" value="CAP_ED"/>
    <property type="match status" value="1"/>
</dbReference>
<protein>
    <recommendedName>
        <fullName evidence="1">HTH-type transcriptional regulator ArcR</fullName>
    </recommendedName>
</protein>
<feature type="domain" description="Cyclic nucleotide-binding" evidence="6">
    <location>
        <begin position="15"/>
        <end position="107"/>
    </location>
</feature>
<sequence length="230" mass="26745">MQTTYTEATSVIEYIINNGQRLHFDTHHYIYHSGDLCNHIYVISEGKVITHRVMEDGKEFNTKLLGRHSIFGSTTLFCGRKTHSLSARVKEAAIVYSMSKNQFEEAILNDEVLKYEWLLWVQNENEKNEYLIRDVYTLGKTGAFYSILIKLANTYGVQVDDRILINVDLTNHELANFCNVTRESVNRMLSYLKKENIVSVQHKRITIHDLDYLKKSINCENCPLSICRIE</sequence>
<dbReference type="AlphaFoldDB" id="A0A2T4PW84"/>
<evidence type="ECO:0000256" key="5">
    <source>
        <dbReference type="ARBA" id="ARBA00023163"/>
    </source>
</evidence>
<dbReference type="InterPro" id="IPR036388">
    <property type="entry name" value="WH-like_DNA-bd_sf"/>
</dbReference>
<evidence type="ECO:0000313" key="8">
    <source>
        <dbReference type="EMBL" id="PTI30759.1"/>
    </source>
</evidence>
<dbReference type="GO" id="GO:0005829">
    <property type="term" value="C:cytosol"/>
    <property type="evidence" value="ECO:0007669"/>
    <property type="project" value="TreeGrafter"/>
</dbReference>
<dbReference type="InterPro" id="IPR000595">
    <property type="entry name" value="cNMP-bd_dom"/>
</dbReference>
<dbReference type="PANTHER" id="PTHR24567:SF74">
    <property type="entry name" value="HTH-TYPE TRANSCRIPTIONAL REGULATOR ARCR"/>
    <property type="match status" value="1"/>
</dbReference>
<dbReference type="GO" id="GO:0003700">
    <property type="term" value="F:DNA-binding transcription factor activity"/>
    <property type="evidence" value="ECO:0007669"/>
    <property type="project" value="TreeGrafter"/>
</dbReference>
<organism evidence="8 9">
    <name type="scientific">Mammaliicoccus vitulinus</name>
    <dbReference type="NCBI Taxonomy" id="71237"/>
    <lineage>
        <taxon>Bacteria</taxon>
        <taxon>Bacillati</taxon>
        <taxon>Bacillota</taxon>
        <taxon>Bacilli</taxon>
        <taxon>Bacillales</taxon>
        <taxon>Staphylococcaceae</taxon>
        <taxon>Mammaliicoccus</taxon>
    </lineage>
</organism>
<dbReference type="GO" id="GO:0003677">
    <property type="term" value="F:DNA binding"/>
    <property type="evidence" value="ECO:0007669"/>
    <property type="project" value="UniProtKB-KW"/>
</dbReference>
<evidence type="ECO:0000313" key="9">
    <source>
        <dbReference type="Proteomes" id="UP000241209"/>
    </source>
</evidence>
<dbReference type="Pfam" id="PF00027">
    <property type="entry name" value="cNMP_binding"/>
    <property type="match status" value="1"/>
</dbReference>
<proteinExistence type="predicted"/>